<dbReference type="AlphaFoldDB" id="A0A7G9G7V3"/>
<keyword evidence="2" id="KW-0812">Transmembrane</keyword>
<sequence length="465" mass="50136">MKKKLTNNWLLKIISAIGAVLLWMVVINIDNPTDTFTVSGIPVTVLNEQSAITDNNLTYELMGDQTVSVEVTARRTDRRKISADDFEAAIDMNEIYGATGSVAVKITVVNNKSLIRSWTQITRSIKVNVEEMQTKEFKIQVIQNGEPADSYAFSEIAVSPSTVRVTAPKSVMDSIDHAGINVDVSGAADDVRTAGAVRLLKANGQEIDMSDERISMSAAEAEVVMTAVKTNQISVDVKVTGQNEVAEGYKYINFKCDPQTISVTGAKSLIAELDNILEVTVDLTGADKDVVKTVKVSDLLPEGLKVADGQPDTINIVFQIEKLTQKSFRISKNQISMTGASPDLGYRLGNEDAVTVVLTGLSEDLEKVNNSDLFVTLDVSSIESPGTYELEPQVEITDEYKSYFTVTAARVEVTATSLTTDTESSQESQTETSSEASESVNGTESTETTGTTGTSASSGSSEQTR</sequence>
<dbReference type="PANTHER" id="PTHR37804">
    <property type="entry name" value="CDAA REGULATORY PROTEIN CDAR"/>
    <property type="match status" value="1"/>
</dbReference>
<accession>A0A7G9G7V3</accession>
<organism evidence="3 4">
    <name type="scientific">Qiania dongpingensis</name>
    <dbReference type="NCBI Taxonomy" id="2763669"/>
    <lineage>
        <taxon>Bacteria</taxon>
        <taxon>Bacillati</taxon>
        <taxon>Bacillota</taxon>
        <taxon>Clostridia</taxon>
        <taxon>Lachnospirales</taxon>
        <taxon>Lachnospiraceae</taxon>
        <taxon>Qiania</taxon>
    </lineage>
</organism>
<dbReference type="Gene3D" id="2.170.120.40">
    <property type="entry name" value="YbbR-like domain"/>
    <property type="match status" value="2"/>
</dbReference>
<dbReference type="InterPro" id="IPR012505">
    <property type="entry name" value="YbbR"/>
</dbReference>
<dbReference type="Pfam" id="PF07949">
    <property type="entry name" value="YbbR"/>
    <property type="match status" value="2"/>
</dbReference>
<evidence type="ECO:0000313" key="4">
    <source>
        <dbReference type="Proteomes" id="UP000515823"/>
    </source>
</evidence>
<keyword evidence="4" id="KW-1185">Reference proteome</keyword>
<feature type="transmembrane region" description="Helical" evidence="2">
    <location>
        <begin position="9"/>
        <end position="29"/>
    </location>
</feature>
<evidence type="ECO:0008006" key="5">
    <source>
        <dbReference type="Google" id="ProtNLM"/>
    </source>
</evidence>
<dbReference type="InterPro" id="IPR053154">
    <property type="entry name" value="c-di-AMP_regulator"/>
</dbReference>
<dbReference type="RefSeq" id="WP_249304663.1">
    <property type="nucleotide sequence ID" value="NZ_CP060634.1"/>
</dbReference>
<evidence type="ECO:0000256" key="2">
    <source>
        <dbReference type="SAM" id="Phobius"/>
    </source>
</evidence>
<gene>
    <name evidence="3" type="ORF">H9Q78_07200</name>
</gene>
<dbReference type="PANTHER" id="PTHR37804:SF1">
    <property type="entry name" value="CDAA REGULATORY PROTEIN CDAR"/>
    <property type="match status" value="1"/>
</dbReference>
<dbReference type="EMBL" id="CP060634">
    <property type="protein sequence ID" value="QNM06885.1"/>
    <property type="molecule type" value="Genomic_DNA"/>
</dbReference>
<dbReference type="KEGG" id="qdo:H9Q78_07200"/>
<keyword evidence="2" id="KW-1133">Transmembrane helix</keyword>
<reference evidence="3 4" key="1">
    <citation type="submission" date="2020-08" db="EMBL/GenBank/DDBJ databases">
        <authorList>
            <person name="Liu C."/>
            <person name="Sun Q."/>
        </authorList>
    </citation>
    <scope>NUCLEOTIDE SEQUENCE [LARGE SCALE GENOMIC DNA]</scope>
    <source>
        <strain evidence="3 4">NSJ-38</strain>
    </source>
</reference>
<dbReference type="Proteomes" id="UP000515823">
    <property type="component" value="Chromosome"/>
</dbReference>
<keyword evidence="2" id="KW-0472">Membrane</keyword>
<dbReference type="Gene3D" id="2.170.120.30">
    <property type="match status" value="2"/>
</dbReference>
<name>A0A7G9G7V3_9FIRM</name>
<proteinExistence type="predicted"/>
<protein>
    <recommendedName>
        <fullName evidence="5">YbbR domain-containing protein</fullName>
    </recommendedName>
</protein>
<evidence type="ECO:0000256" key="1">
    <source>
        <dbReference type="SAM" id="MobiDB-lite"/>
    </source>
</evidence>
<feature type="region of interest" description="Disordered" evidence="1">
    <location>
        <begin position="417"/>
        <end position="465"/>
    </location>
</feature>
<evidence type="ECO:0000313" key="3">
    <source>
        <dbReference type="EMBL" id="QNM06885.1"/>
    </source>
</evidence>